<protein>
    <recommendedName>
        <fullName evidence="4">Secreted protein</fullName>
    </recommendedName>
</protein>
<evidence type="ECO:0000313" key="2">
    <source>
        <dbReference type="EMBL" id="TXN38371.1"/>
    </source>
</evidence>
<evidence type="ECO:0008006" key="4">
    <source>
        <dbReference type="Google" id="ProtNLM"/>
    </source>
</evidence>
<comment type="caution">
    <text evidence="2">The sequence shown here is derived from an EMBL/GenBank/DDBJ whole genome shotgun (WGS) entry which is preliminary data.</text>
</comment>
<proteinExistence type="predicted"/>
<keyword evidence="3" id="KW-1185">Reference proteome</keyword>
<evidence type="ECO:0000256" key="1">
    <source>
        <dbReference type="SAM" id="SignalP"/>
    </source>
</evidence>
<dbReference type="AlphaFoldDB" id="A0A5C8V9J3"/>
<accession>A0A5C8V9J3</accession>
<reference evidence="2 3" key="1">
    <citation type="submission" date="2019-08" db="EMBL/GenBank/DDBJ databases">
        <title>Professor.</title>
        <authorList>
            <person name="Park J.S."/>
        </authorList>
    </citation>
    <scope>NUCLEOTIDE SEQUENCE [LARGE SCALE GENOMIC DNA]</scope>
    <source>
        <strain evidence="2 3">176CP5-101</strain>
    </source>
</reference>
<gene>
    <name evidence="2" type="ORF">FVB32_08770</name>
</gene>
<keyword evidence="1" id="KW-0732">Signal</keyword>
<organism evidence="2 3">
    <name type="scientific">Flagellimonas hymeniacidonis</name>
    <dbReference type="NCBI Taxonomy" id="2603628"/>
    <lineage>
        <taxon>Bacteria</taxon>
        <taxon>Pseudomonadati</taxon>
        <taxon>Bacteroidota</taxon>
        <taxon>Flavobacteriia</taxon>
        <taxon>Flavobacteriales</taxon>
        <taxon>Flavobacteriaceae</taxon>
        <taxon>Flagellimonas</taxon>
    </lineage>
</organism>
<evidence type="ECO:0000313" key="3">
    <source>
        <dbReference type="Proteomes" id="UP000321456"/>
    </source>
</evidence>
<dbReference type="EMBL" id="VRUR01000001">
    <property type="protein sequence ID" value="TXN38371.1"/>
    <property type="molecule type" value="Genomic_DNA"/>
</dbReference>
<name>A0A5C8V9J3_9FLAO</name>
<dbReference type="RefSeq" id="WP_147743321.1">
    <property type="nucleotide sequence ID" value="NZ_VRUR01000001.1"/>
</dbReference>
<feature type="signal peptide" evidence="1">
    <location>
        <begin position="1"/>
        <end position="22"/>
    </location>
</feature>
<sequence>MTYKIKSLIYFSCFLIAAFAYNVVEQREEFQNKMQSQEVSKTEFEDQVVLEELQEENADKQE</sequence>
<dbReference type="Proteomes" id="UP000321456">
    <property type="component" value="Unassembled WGS sequence"/>
</dbReference>
<feature type="chain" id="PRO_5023140186" description="Secreted protein" evidence="1">
    <location>
        <begin position="23"/>
        <end position="62"/>
    </location>
</feature>